<dbReference type="EMBL" id="CP032520">
    <property type="protein sequence ID" value="QEZ48701.1"/>
    <property type="molecule type" value="Genomic_DNA"/>
</dbReference>
<gene>
    <name evidence="1" type="ORF">D2917_30920</name>
</gene>
<geneLocation type="plasmid" evidence="1">
    <name>unnamed1</name>
</geneLocation>
<organism evidence="1 2">
    <name type="scientific">Cupriavidus oxalaticus</name>
    <dbReference type="NCBI Taxonomy" id="96344"/>
    <lineage>
        <taxon>Bacteria</taxon>
        <taxon>Pseudomonadati</taxon>
        <taxon>Pseudomonadota</taxon>
        <taxon>Betaproteobacteria</taxon>
        <taxon>Burkholderiales</taxon>
        <taxon>Burkholderiaceae</taxon>
        <taxon>Cupriavidus</taxon>
    </lineage>
</organism>
<keyword evidence="1" id="KW-0614">Plasmid</keyword>
<dbReference type="RefSeq" id="WP_151072944.1">
    <property type="nucleotide sequence ID" value="NZ_CP032520.1"/>
</dbReference>
<evidence type="ECO:0000313" key="1">
    <source>
        <dbReference type="EMBL" id="QEZ48701.1"/>
    </source>
</evidence>
<accession>A0A5P3VTT0</accession>
<proteinExistence type="predicted"/>
<sequence length="64" mass="6861">MEVEVEMDGQLYVGEVHESDGVVTVMTDGGYMEMTSIGGSSIESIARTLLLRMVRAGKARPKAA</sequence>
<dbReference type="Proteomes" id="UP000325743">
    <property type="component" value="Plasmid unnamed1"/>
</dbReference>
<evidence type="ECO:0000313" key="2">
    <source>
        <dbReference type="Proteomes" id="UP000325743"/>
    </source>
</evidence>
<dbReference type="AlphaFoldDB" id="A0A5P3VTT0"/>
<reference evidence="1 2" key="1">
    <citation type="submission" date="2018-09" db="EMBL/GenBank/DDBJ databases">
        <title>Complete genome sequence of Cupriavidus oxalaticus T2, a bacterium capable of phenol tolerance and degradation.</title>
        <authorList>
            <person name="Yan J."/>
        </authorList>
    </citation>
    <scope>NUCLEOTIDE SEQUENCE [LARGE SCALE GENOMIC DNA]</scope>
    <source>
        <strain evidence="1 2">T2</strain>
        <plasmid evidence="1 2">unnamed1</plasmid>
    </source>
</reference>
<name>A0A5P3VTT0_9BURK</name>
<protein>
    <submittedName>
        <fullName evidence="1">Uncharacterized protein</fullName>
    </submittedName>
</protein>